<dbReference type="InterPro" id="IPR044974">
    <property type="entry name" value="Disease_R_plants"/>
</dbReference>
<dbReference type="GO" id="GO:0016787">
    <property type="term" value="F:hydrolase activity"/>
    <property type="evidence" value="ECO:0007669"/>
    <property type="project" value="UniProtKB-KW"/>
</dbReference>
<feature type="domain" description="Disease resistance R13L4/SHOC-2-like LRR" evidence="7">
    <location>
        <begin position="563"/>
        <end position="882"/>
    </location>
</feature>
<evidence type="ECO:0000259" key="7">
    <source>
        <dbReference type="Pfam" id="PF23598"/>
    </source>
</evidence>
<protein>
    <submittedName>
        <fullName evidence="8">Putative P-loop containing nucleoside triphosphate hydrolase, leucine-rich repeat domain, L</fullName>
    </submittedName>
</protein>
<reference evidence="8 9" key="1">
    <citation type="journal article" date="2018" name="Nat. Genet.">
        <title>The Rosa genome provides new insights in the design of modern roses.</title>
        <authorList>
            <person name="Bendahmane M."/>
        </authorList>
    </citation>
    <scope>NUCLEOTIDE SEQUENCE [LARGE SCALE GENOMIC DNA]</scope>
    <source>
        <strain evidence="9">cv. Old Blush</strain>
    </source>
</reference>
<dbReference type="InterPro" id="IPR027417">
    <property type="entry name" value="P-loop_NTPase"/>
</dbReference>
<comment type="caution">
    <text evidence="8">The sequence shown here is derived from an EMBL/GenBank/DDBJ whole genome shotgun (WGS) entry which is preliminary data.</text>
</comment>
<evidence type="ECO:0000259" key="5">
    <source>
        <dbReference type="Pfam" id="PF18052"/>
    </source>
</evidence>
<dbReference type="InterPro" id="IPR036388">
    <property type="entry name" value="WH-like_DNA-bd_sf"/>
</dbReference>
<proteinExistence type="predicted"/>
<feature type="domain" description="Disease resistance protein winged helix" evidence="6">
    <location>
        <begin position="433"/>
        <end position="504"/>
    </location>
</feature>
<keyword evidence="8" id="KW-0378">Hydrolase</keyword>
<dbReference type="Pfam" id="PF18052">
    <property type="entry name" value="Rx_N"/>
    <property type="match status" value="1"/>
</dbReference>
<feature type="domain" description="Disease resistance N-terminal" evidence="5">
    <location>
        <begin position="12"/>
        <end position="94"/>
    </location>
</feature>
<dbReference type="OrthoDB" id="1159692at2759"/>
<dbReference type="Pfam" id="PF23559">
    <property type="entry name" value="WHD_DRP"/>
    <property type="match status" value="1"/>
</dbReference>
<keyword evidence="2" id="KW-0547">Nucleotide-binding</keyword>
<organism evidence="8 9">
    <name type="scientific">Rosa chinensis</name>
    <name type="common">China rose</name>
    <dbReference type="NCBI Taxonomy" id="74649"/>
    <lineage>
        <taxon>Eukaryota</taxon>
        <taxon>Viridiplantae</taxon>
        <taxon>Streptophyta</taxon>
        <taxon>Embryophyta</taxon>
        <taxon>Tracheophyta</taxon>
        <taxon>Spermatophyta</taxon>
        <taxon>Magnoliopsida</taxon>
        <taxon>eudicotyledons</taxon>
        <taxon>Gunneridae</taxon>
        <taxon>Pentapetalae</taxon>
        <taxon>rosids</taxon>
        <taxon>fabids</taxon>
        <taxon>Rosales</taxon>
        <taxon>Rosaceae</taxon>
        <taxon>Rosoideae</taxon>
        <taxon>Rosoideae incertae sedis</taxon>
        <taxon>Rosa</taxon>
    </lineage>
</organism>
<dbReference type="InterPro" id="IPR041118">
    <property type="entry name" value="Rx_N"/>
</dbReference>
<dbReference type="GO" id="GO:0043531">
    <property type="term" value="F:ADP binding"/>
    <property type="evidence" value="ECO:0007669"/>
    <property type="project" value="InterPro"/>
</dbReference>
<dbReference type="AlphaFoldDB" id="A0A2P6Q966"/>
<evidence type="ECO:0000313" key="9">
    <source>
        <dbReference type="Proteomes" id="UP000238479"/>
    </source>
</evidence>
<dbReference type="PANTHER" id="PTHR23155">
    <property type="entry name" value="DISEASE RESISTANCE PROTEIN RP"/>
    <property type="match status" value="1"/>
</dbReference>
<feature type="domain" description="NB-ARC" evidence="4">
    <location>
        <begin position="174"/>
        <end position="344"/>
    </location>
</feature>
<dbReference type="OMA" id="ERTPQWI"/>
<dbReference type="InterPro" id="IPR032675">
    <property type="entry name" value="LRR_dom_sf"/>
</dbReference>
<dbReference type="PANTHER" id="PTHR23155:SF1205">
    <property type="entry name" value="DISEASE RESISTANCE PROTEIN RPM1"/>
    <property type="match status" value="1"/>
</dbReference>
<evidence type="ECO:0000256" key="2">
    <source>
        <dbReference type="ARBA" id="ARBA00022741"/>
    </source>
</evidence>
<evidence type="ECO:0000259" key="6">
    <source>
        <dbReference type="Pfam" id="PF23559"/>
    </source>
</evidence>
<evidence type="ECO:0000259" key="4">
    <source>
        <dbReference type="Pfam" id="PF00931"/>
    </source>
</evidence>
<dbReference type="Pfam" id="PF23598">
    <property type="entry name" value="LRR_14"/>
    <property type="match status" value="1"/>
</dbReference>
<evidence type="ECO:0000313" key="8">
    <source>
        <dbReference type="EMBL" id="PRQ30722.1"/>
    </source>
</evidence>
<keyword evidence="1" id="KW-0677">Repeat</keyword>
<dbReference type="InterPro" id="IPR055414">
    <property type="entry name" value="LRR_R13L4/SHOC2-like"/>
</dbReference>
<dbReference type="InterPro" id="IPR058922">
    <property type="entry name" value="WHD_DRP"/>
</dbReference>
<dbReference type="SUPFAM" id="SSF52540">
    <property type="entry name" value="P-loop containing nucleoside triphosphate hydrolases"/>
    <property type="match status" value="1"/>
</dbReference>
<keyword evidence="9" id="KW-1185">Reference proteome</keyword>
<dbReference type="STRING" id="74649.A0A2P6Q966"/>
<evidence type="ECO:0000256" key="3">
    <source>
        <dbReference type="ARBA" id="ARBA00022821"/>
    </source>
</evidence>
<dbReference type="SUPFAM" id="SSF52058">
    <property type="entry name" value="L domain-like"/>
    <property type="match status" value="1"/>
</dbReference>
<name>A0A2P6Q966_ROSCH</name>
<dbReference type="Proteomes" id="UP000238479">
    <property type="component" value="Chromosome 5"/>
</dbReference>
<sequence length="923" mass="104829">MAADIAVSAALALVEKVASFVDKIRKSPSHVREALDKARTCLERMDAYLTTSQARIDQGNQVQLQARVKQVRDVVHYIEDALDEFTIQVPHHSQYTHWYSGMTRCAAHSTSYWLASNRLSSEIEVIITNKIGFLRELDGLTQEGQPTCSTSQQHGGTLTPQVLEDDEIVGFDVPKQKLIEQLMKGDPKRLTISIVGPGGSGKTTIMRNVYDTKKVQRNFNCRAWIDVLRPLNLENVLRTMLSSFDPKGKRQEPEGTINCLKEKLKLLLQKKKFLVVLDNVWRNEDLESIVNALPNGSPGSKILVSTRTSDVASHSSNNYIHDLSRGLSKQHARYLFCKKAFPNNNNNNNCPQELEEWVEKFLKRCDGLPSAISAVGADLANKRHSPVEWKKAYESFESWGLSYRDLPSPLRSWELSYRDLPSQLKSCFLYFSVFPEDYSIKREKLIRLWIAEGFVKPEGRKTMEDVAEWYLNELVGRNLVSVSSKETDGQVRRCRVSNLVHHFIISKPENFLCVLKANHSTTDSGTKIRRLSVQDDNITISGSAYDLNGIRTLLVFGQGSSNNFRQFGNVLKNFKFLKVLDLQGAPLKKFPKGVVGLTLLRYLSLRETKIKRVPRSIIKLGFLETLDLKHTQITHLPKEICKLSNLRHLLVHHWDATSKNIQAVVVSSGNIKALRSIQKLSLIEVKKRNNRKLIKALGELVDLRKLGLQVDLASQEDRRQLCSSIQKMKHLSMLDLRSKSLEVYLDLDHMESPPKYVQRLHLEGLLDTLPRWIPKLESLSKIALKCSKLNDRVEPLEALESLPNLMELDLVDYSEGEVLKFKAGTFKELILVSIEQFDQLRKMVIENGAMPKLKKLTISKCRNLELVPKGIDGLTSLDQLCVNDMHTKFIAHLKGIAKRSSWDIFRRKISGGCKIVIDGTEQP</sequence>
<dbReference type="FunFam" id="1.10.10.10:FF:000322">
    <property type="entry name" value="Probable disease resistance protein At1g63360"/>
    <property type="match status" value="1"/>
</dbReference>
<dbReference type="Gene3D" id="1.10.8.430">
    <property type="entry name" value="Helical domain of apoptotic protease-activating factors"/>
    <property type="match status" value="1"/>
</dbReference>
<dbReference type="InterPro" id="IPR042197">
    <property type="entry name" value="Apaf_helical"/>
</dbReference>
<dbReference type="EMBL" id="PDCK01000043">
    <property type="protein sequence ID" value="PRQ30722.1"/>
    <property type="molecule type" value="Genomic_DNA"/>
</dbReference>
<dbReference type="PRINTS" id="PR00364">
    <property type="entry name" value="DISEASERSIST"/>
</dbReference>
<gene>
    <name evidence="8" type="ORF">RchiOBHm_Chr5g0027671</name>
</gene>
<dbReference type="SMR" id="A0A2P6Q966"/>
<dbReference type="Pfam" id="PF00931">
    <property type="entry name" value="NB-ARC"/>
    <property type="match status" value="1"/>
</dbReference>
<dbReference type="Gene3D" id="3.80.10.10">
    <property type="entry name" value="Ribonuclease Inhibitor"/>
    <property type="match status" value="1"/>
</dbReference>
<keyword evidence="3" id="KW-0611">Plant defense</keyword>
<evidence type="ECO:0000256" key="1">
    <source>
        <dbReference type="ARBA" id="ARBA00022737"/>
    </source>
</evidence>
<dbReference type="Gene3D" id="3.40.50.300">
    <property type="entry name" value="P-loop containing nucleotide triphosphate hydrolases"/>
    <property type="match status" value="1"/>
</dbReference>
<dbReference type="Gene3D" id="1.20.5.4130">
    <property type="match status" value="1"/>
</dbReference>
<dbReference type="InterPro" id="IPR002182">
    <property type="entry name" value="NB-ARC"/>
</dbReference>
<dbReference type="Gene3D" id="1.10.10.10">
    <property type="entry name" value="Winged helix-like DNA-binding domain superfamily/Winged helix DNA-binding domain"/>
    <property type="match status" value="1"/>
</dbReference>
<dbReference type="Gramene" id="PRQ30722">
    <property type="protein sequence ID" value="PRQ30722"/>
    <property type="gene ID" value="RchiOBHm_Chr5g0027671"/>
</dbReference>
<dbReference type="FunFam" id="3.40.50.300:FF:001091">
    <property type="entry name" value="Probable disease resistance protein At1g61300"/>
    <property type="match status" value="1"/>
</dbReference>
<accession>A0A2P6Q966</accession>
<dbReference type="GO" id="GO:0098542">
    <property type="term" value="P:defense response to other organism"/>
    <property type="evidence" value="ECO:0007669"/>
    <property type="project" value="TreeGrafter"/>
</dbReference>